<comment type="caution">
    <text evidence="2">The sequence shown here is derived from an EMBL/GenBank/DDBJ whole genome shotgun (WGS) entry which is preliminary data.</text>
</comment>
<feature type="transmembrane region" description="Helical" evidence="1">
    <location>
        <begin position="203"/>
        <end position="223"/>
    </location>
</feature>
<evidence type="ECO:0000256" key="1">
    <source>
        <dbReference type="SAM" id="Phobius"/>
    </source>
</evidence>
<keyword evidence="1" id="KW-1133">Transmembrane helix</keyword>
<keyword evidence="1" id="KW-0472">Membrane</keyword>
<dbReference type="EMBL" id="JADIKG010000012">
    <property type="protein sequence ID" value="MFK2873931.1"/>
    <property type="molecule type" value="Genomic_DNA"/>
</dbReference>
<dbReference type="Proteomes" id="UP001620405">
    <property type="component" value="Unassembled WGS sequence"/>
</dbReference>
<dbReference type="RefSeq" id="WP_284400960.1">
    <property type="nucleotide sequence ID" value="NZ_BSNQ01000009.1"/>
</dbReference>
<protein>
    <submittedName>
        <fullName evidence="2">Uncharacterized protein</fullName>
    </submittedName>
</protein>
<name>A0ABW8IYI9_9GAMM</name>
<organism evidence="2 3">
    <name type="scientific">Dyella lipolytica</name>
    <dbReference type="NCBI Taxonomy" id="1867835"/>
    <lineage>
        <taxon>Bacteria</taxon>
        <taxon>Pseudomonadati</taxon>
        <taxon>Pseudomonadota</taxon>
        <taxon>Gammaproteobacteria</taxon>
        <taxon>Lysobacterales</taxon>
        <taxon>Rhodanobacteraceae</taxon>
        <taxon>Dyella</taxon>
    </lineage>
</organism>
<evidence type="ECO:0000313" key="3">
    <source>
        <dbReference type="Proteomes" id="UP001620405"/>
    </source>
</evidence>
<keyword evidence="3" id="KW-1185">Reference proteome</keyword>
<gene>
    <name evidence="2" type="ORF">ISP13_10345</name>
</gene>
<keyword evidence="1" id="KW-0812">Transmembrane</keyword>
<sequence length="224" mass="24511">MTAVATSRVVAEIYRGIDFPSDWISKPETIGVGMTRDVLLSVVVLFDEKLELLAACWRVENGDEKFVRRCVGEAGQKDLLADFDRVLSEESLRVGAPDLFATLVWAPTDLRPDQGKKINKLVVQSGRSASITGWNMAPPLIVANAGNLLLMTRRADNGLDLPVPESAGEMIASLSEEVPQLMIVLPGNYALEPERWSIQKKMAVFFGSLLLLGIALSALALRFE</sequence>
<accession>A0ABW8IYI9</accession>
<proteinExistence type="predicted"/>
<reference evidence="2 3" key="1">
    <citation type="submission" date="2020-10" db="EMBL/GenBank/DDBJ databases">
        <title>Phylogeny of dyella-like bacteria.</title>
        <authorList>
            <person name="Fu J."/>
        </authorList>
    </citation>
    <scope>NUCLEOTIDE SEQUENCE [LARGE SCALE GENOMIC DNA]</scope>
    <source>
        <strain evidence="2 3">DHOB07</strain>
    </source>
</reference>
<evidence type="ECO:0000313" key="2">
    <source>
        <dbReference type="EMBL" id="MFK2873931.1"/>
    </source>
</evidence>